<gene>
    <name evidence="2" type="primary">ERF1_1</name>
    <name evidence="2" type="ORF">LTR16_004857</name>
</gene>
<evidence type="ECO:0000313" key="2">
    <source>
        <dbReference type="EMBL" id="KAK5284940.1"/>
    </source>
</evidence>
<dbReference type="SUPFAM" id="SSF55315">
    <property type="entry name" value="L30e-like"/>
    <property type="match status" value="1"/>
</dbReference>
<sequence>EADRSQFMDKETGQEMEVIEQGSFLEWLAEKYRDFGATLEFVSDRSSEGNQFVKGFGGIGAILRYKVNFEQLADFDDEDEFYDGGHSDLCVDENRLRN</sequence>
<accession>A0ABR0M845</accession>
<dbReference type="InterPro" id="IPR029064">
    <property type="entry name" value="Ribosomal_eL30-like_sf"/>
</dbReference>
<dbReference type="Gene3D" id="3.30.1330.30">
    <property type="match status" value="1"/>
</dbReference>
<feature type="non-terminal residue" evidence="2">
    <location>
        <position position="1"/>
    </location>
</feature>
<dbReference type="Proteomes" id="UP001357485">
    <property type="component" value="Unassembled WGS sequence"/>
</dbReference>
<dbReference type="Pfam" id="PF03465">
    <property type="entry name" value="eRF1_3"/>
    <property type="match status" value="1"/>
</dbReference>
<dbReference type="EMBL" id="JAVRRA010000707">
    <property type="protein sequence ID" value="KAK5284940.1"/>
    <property type="molecule type" value="Genomic_DNA"/>
</dbReference>
<evidence type="ECO:0000259" key="1">
    <source>
        <dbReference type="Pfam" id="PF03465"/>
    </source>
</evidence>
<protein>
    <submittedName>
        <fullName evidence="2">Translation termination factor eRF1</fullName>
    </submittedName>
</protein>
<keyword evidence="3" id="KW-1185">Reference proteome</keyword>
<reference evidence="2 3" key="1">
    <citation type="submission" date="2023-08" db="EMBL/GenBank/DDBJ databases">
        <title>Black Yeasts Isolated from many extreme environments.</title>
        <authorList>
            <person name="Coleine C."/>
            <person name="Stajich J.E."/>
            <person name="Selbmann L."/>
        </authorList>
    </citation>
    <scope>NUCLEOTIDE SEQUENCE [LARGE SCALE GENOMIC DNA]</scope>
    <source>
        <strain evidence="2 3">CCFEE 536</strain>
    </source>
</reference>
<proteinExistence type="predicted"/>
<feature type="domain" description="eRF1" evidence="1">
    <location>
        <begin position="8"/>
        <end position="67"/>
    </location>
</feature>
<organism evidence="2 3">
    <name type="scientific">Cryomyces antarcticus</name>
    <dbReference type="NCBI Taxonomy" id="329879"/>
    <lineage>
        <taxon>Eukaryota</taxon>
        <taxon>Fungi</taxon>
        <taxon>Dikarya</taxon>
        <taxon>Ascomycota</taxon>
        <taxon>Pezizomycotina</taxon>
        <taxon>Dothideomycetes</taxon>
        <taxon>Dothideomycetes incertae sedis</taxon>
        <taxon>Cryomyces</taxon>
    </lineage>
</organism>
<dbReference type="InterPro" id="IPR005142">
    <property type="entry name" value="eRF1_3"/>
</dbReference>
<dbReference type="PANTHER" id="PTHR10113">
    <property type="entry name" value="PEPTIDE CHAIN RELEASE FACTOR SUBUNIT 1"/>
    <property type="match status" value="1"/>
</dbReference>
<evidence type="ECO:0000313" key="3">
    <source>
        <dbReference type="Proteomes" id="UP001357485"/>
    </source>
</evidence>
<name>A0ABR0M845_9PEZI</name>
<dbReference type="InterPro" id="IPR004403">
    <property type="entry name" value="Peptide_chain-rel_eRF1/aRF1"/>
</dbReference>
<comment type="caution">
    <text evidence="2">The sequence shown here is derived from an EMBL/GenBank/DDBJ whole genome shotgun (WGS) entry which is preliminary data.</text>
</comment>